<evidence type="ECO:0000256" key="6">
    <source>
        <dbReference type="ARBA" id="ARBA00022989"/>
    </source>
</evidence>
<dbReference type="InterPro" id="IPR011990">
    <property type="entry name" value="TPR-like_helical_dom_sf"/>
</dbReference>
<dbReference type="Pfam" id="PF02518">
    <property type="entry name" value="HATPase_c"/>
    <property type="match status" value="1"/>
</dbReference>
<evidence type="ECO:0000256" key="8">
    <source>
        <dbReference type="ARBA" id="ARBA00023136"/>
    </source>
</evidence>
<evidence type="ECO:0000256" key="2">
    <source>
        <dbReference type="ARBA" id="ARBA00022475"/>
    </source>
</evidence>
<keyword evidence="5" id="KW-0418">Kinase</keyword>
<accession>A0A4U3L1R5</accession>
<dbReference type="Proteomes" id="UP000305848">
    <property type="component" value="Unassembled WGS sequence"/>
</dbReference>
<dbReference type="GO" id="GO:0005886">
    <property type="term" value="C:plasma membrane"/>
    <property type="evidence" value="ECO:0007669"/>
    <property type="project" value="UniProtKB-SubCell"/>
</dbReference>
<evidence type="ECO:0000256" key="11">
    <source>
        <dbReference type="SAM" id="SignalP"/>
    </source>
</evidence>
<comment type="caution">
    <text evidence="13">The sequence shown here is derived from an EMBL/GenBank/DDBJ whole genome shotgun (WGS) entry which is preliminary data.</text>
</comment>
<dbReference type="InterPro" id="IPR036890">
    <property type="entry name" value="HATPase_C_sf"/>
</dbReference>
<evidence type="ECO:0000256" key="1">
    <source>
        <dbReference type="ARBA" id="ARBA00004651"/>
    </source>
</evidence>
<dbReference type="InterPro" id="IPR011712">
    <property type="entry name" value="Sig_transdc_His_kin_sub3_dim/P"/>
</dbReference>
<organism evidence="13 14">
    <name type="scientific">Ilyomonas limi</name>
    <dbReference type="NCBI Taxonomy" id="2575867"/>
    <lineage>
        <taxon>Bacteria</taxon>
        <taxon>Pseudomonadati</taxon>
        <taxon>Bacteroidota</taxon>
        <taxon>Chitinophagia</taxon>
        <taxon>Chitinophagales</taxon>
        <taxon>Chitinophagaceae</taxon>
        <taxon>Ilyomonas</taxon>
    </lineage>
</organism>
<dbReference type="SUPFAM" id="SSF55874">
    <property type="entry name" value="ATPase domain of HSP90 chaperone/DNA topoisomerase II/histidine kinase"/>
    <property type="match status" value="1"/>
</dbReference>
<proteinExistence type="predicted"/>
<dbReference type="PANTHER" id="PTHR24421:SF37">
    <property type="entry name" value="SENSOR HISTIDINE KINASE NARS"/>
    <property type="match status" value="1"/>
</dbReference>
<dbReference type="EMBL" id="SZQL01000006">
    <property type="protein sequence ID" value="TKK68820.1"/>
    <property type="molecule type" value="Genomic_DNA"/>
</dbReference>
<keyword evidence="14" id="KW-1185">Reference proteome</keyword>
<dbReference type="GO" id="GO:0046983">
    <property type="term" value="F:protein dimerization activity"/>
    <property type="evidence" value="ECO:0007669"/>
    <property type="project" value="InterPro"/>
</dbReference>
<evidence type="ECO:0000313" key="13">
    <source>
        <dbReference type="EMBL" id="TKK68820.1"/>
    </source>
</evidence>
<dbReference type="PANTHER" id="PTHR24421">
    <property type="entry name" value="NITRATE/NITRITE SENSOR PROTEIN NARX-RELATED"/>
    <property type="match status" value="1"/>
</dbReference>
<keyword evidence="7" id="KW-0902">Two-component regulatory system</keyword>
<dbReference type="RefSeq" id="WP_137261441.1">
    <property type="nucleotide sequence ID" value="NZ_SZQL01000006.1"/>
</dbReference>
<dbReference type="CDD" id="cd16917">
    <property type="entry name" value="HATPase_UhpB-NarQ-NarX-like"/>
    <property type="match status" value="1"/>
</dbReference>
<dbReference type="InterPro" id="IPR003594">
    <property type="entry name" value="HATPase_dom"/>
</dbReference>
<evidence type="ECO:0000256" key="10">
    <source>
        <dbReference type="SAM" id="Phobius"/>
    </source>
</evidence>
<feature type="coiled-coil region" evidence="9">
    <location>
        <begin position="307"/>
        <end position="336"/>
    </location>
</feature>
<protein>
    <recommendedName>
        <fullName evidence="12">Histidine kinase domain-containing protein</fullName>
    </recommendedName>
</protein>
<dbReference type="SMART" id="SM00387">
    <property type="entry name" value="HATPase_c"/>
    <property type="match status" value="1"/>
</dbReference>
<evidence type="ECO:0000256" key="5">
    <source>
        <dbReference type="ARBA" id="ARBA00022777"/>
    </source>
</evidence>
<feature type="signal peptide" evidence="11">
    <location>
        <begin position="1"/>
        <end position="21"/>
    </location>
</feature>
<feature type="chain" id="PRO_5020978553" description="Histidine kinase domain-containing protein" evidence="11">
    <location>
        <begin position="22"/>
        <end position="594"/>
    </location>
</feature>
<name>A0A4U3L1R5_9BACT</name>
<keyword evidence="2" id="KW-1003">Cell membrane</keyword>
<evidence type="ECO:0000313" key="14">
    <source>
        <dbReference type="Proteomes" id="UP000305848"/>
    </source>
</evidence>
<keyword evidence="8 10" id="KW-0472">Membrane</keyword>
<sequence>MLSWRLYKCILLIASCSIAQAFAQKEITPLPLDRINRDSLNRIILQKERQKDYQSLSAIYGGMYNYFLYSTYRDSAVLYAEKAEANSLKAGDSATYYFIQLQLGDFNTAIDSHLTATYYKKALAYYKRTNNYTLQGNALGGLAYMYGLYKDTAKLLKYLDDAEKVILISKDTFNMVGANDKHIHILMHDNKLDSAIDLLHKNIWLIAHTKNIGNSESIRTFWNGLQLNLLADCYYRKKQYSKAIQILKQAHELDKQTSYFDAQNSIRYHLLVSSYINLNNKDSAIKYLDDFFNQTIETYNTLNPEKLKEITEKYKAEKKQREITELQQQNHLQQLAVATHIKLNIAFISILILAFIAAYFIIKNILQKRTLQLEFERQQADLTKKQAIETERYRISSELHDDLGSGLSTIRLLSEMIKEKQDNSNIETQLSKISDSSKDLVQKINEIVWALNVNNDNLQSMLAYIRQYIVKALDDVGIACCIDMPADIPEVYIAGNERRNIFLIVKECVHNIIKHSKASQVIVQISLEEGICINIRDNGIGFYENGNSVHHFGLNNLKQRVKELNGSIEWQQNEGTLIQIHIPLQSVSHKKVSA</sequence>
<evidence type="ECO:0000256" key="7">
    <source>
        <dbReference type="ARBA" id="ARBA00023012"/>
    </source>
</evidence>
<dbReference type="OrthoDB" id="1523646at2"/>
<dbReference type="Gene3D" id="1.25.40.10">
    <property type="entry name" value="Tetratricopeptide repeat domain"/>
    <property type="match status" value="1"/>
</dbReference>
<dbReference type="SUPFAM" id="SSF48452">
    <property type="entry name" value="TPR-like"/>
    <property type="match status" value="1"/>
</dbReference>
<dbReference type="InterPro" id="IPR050482">
    <property type="entry name" value="Sensor_HK_TwoCompSys"/>
</dbReference>
<reference evidence="13 14" key="1">
    <citation type="submission" date="2019-05" db="EMBL/GenBank/DDBJ databases">
        <title>Panacibacter sp. strain 17mud1-8 Genome sequencing and assembly.</title>
        <authorList>
            <person name="Chhetri G."/>
        </authorList>
    </citation>
    <scope>NUCLEOTIDE SEQUENCE [LARGE SCALE GENOMIC DNA]</scope>
    <source>
        <strain evidence="13 14">17mud1-8</strain>
    </source>
</reference>
<dbReference type="PROSITE" id="PS50109">
    <property type="entry name" value="HIS_KIN"/>
    <property type="match status" value="1"/>
</dbReference>
<keyword evidence="3" id="KW-0808">Transferase</keyword>
<feature type="domain" description="Histidine kinase" evidence="12">
    <location>
        <begin position="398"/>
        <end position="586"/>
    </location>
</feature>
<gene>
    <name evidence="13" type="ORF">FC093_08985</name>
</gene>
<keyword evidence="11" id="KW-0732">Signal</keyword>
<dbReference type="InterPro" id="IPR005467">
    <property type="entry name" value="His_kinase_dom"/>
</dbReference>
<evidence type="ECO:0000256" key="4">
    <source>
        <dbReference type="ARBA" id="ARBA00022692"/>
    </source>
</evidence>
<evidence type="ECO:0000259" key="12">
    <source>
        <dbReference type="PROSITE" id="PS50109"/>
    </source>
</evidence>
<evidence type="ECO:0000256" key="3">
    <source>
        <dbReference type="ARBA" id="ARBA00022679"/>
    </source>
</evidence>
<feature type="transmembrane region" description="Helical" evidence="10">
    <location>
        <begin position="343"/>
        <end position="362"/>
    </location>
</feature>
<keyword evidence="9" id="KW-0175">Coiled coil</keyword>
<dbReference type="Gene3D" id="1.20.5.1930">
    <property type="match status" value="1"/>
</dbReference>
<evidence type="ECO:0000256" key="9">
    <source>
        <dbReference type="SAM" id="Coils"/>
    </source>
</evidence>
<comment type="subcellular location">
    <subcellularLocation>
        <location evidence="1">Cell membrane</location>
        <topology evidence="1">Multi-pass membrane protein</topology>
    </subcellularLocation>
</comment>
<dbReference type="Gene3D" id="3.30.565.10">
    <property type="entry name" value="Histidine kinase-like ATPase, C-terminal domain"/>
    <property type="match status" value="1"/>
</dbReference>
<keyword evidence="6 10" id="KW-1133">Transmembrane helix</keyword>
<dbReference type="GO" id="GO:0000155">
    <property type="term" value="F:phosphorelay sensor kinase activity"/>
    <property type="evidence" value="ECO:0007669"/>
    <property type="project" value="InterPro"/>
</dbReference>
<keyword evidence="4 10" id="KW-0812">Transmembrane</keyword>
<dbReference type="AlphaFoldDB" id="A0A4U3L1R5"/>
<dbReference type="Pfam" id="PF07730">
    <property type="entry name" value="HisKA_3"/>
    <property type="match status" value="1"/>
</dbReference>